<comment type="caution">
    <text evidence="8">The sequence shown here is derived from an EMBL/GenBank/DDBJ whole genome shotgun (WGS) entry which is preliminary data.</text>
</comment>
<feature type="transmembrane region" description="Helical" evidence="7">
    <location>
        <begin position="117"/>
        <end position="136"/>
    </location>
</feature>
<sequence>MRSASNPGRMARGAVTALSGVAVRFAVQLVGMVTIARLLGPEQYGAAAIVLLASALSELLRTTGIATVVIQRAHAGPRRLSLLSGAALIQGAIAAAIAGGCGFLLSTTLPIPPPGPLLIAATFLASSIPTVPMALMTRRLHLGRVMTLEVASTAAGTAGAIAIAVTGGGSLALFAQPLIGALVLAVLSSVAAPIRPRFTRHLHRVLGDLGFAANVLTVQLLNTVTRNADKTLVSLAFGPTAAGLFTQASQLLTIPLDQVGGALQRVALPAMSRAARIPGELLHAYRSTVLASTAILWPLFGALGVLAPALIEFLFGASWAGSVPLFRALLLAGCAQSIGYVTVWLFIATGRVRAQTLWTVFSRPIVLASFLLGIPWGPTGMAWAFSICSTLATLPALLIATRDTGIRLRDLFQPLLWPALSTALAVAGASSALALSDGRTDAPAGVLALGALGTVIGFLCPLLLPRRRRLAREFLRTLIRRQKPAPPRFTAPECSPEVP</sequence>
<feature type="transmembrane region" description="Helical" evidence="7">
    <location>
        <begin position="82"/>
        <end position="105"/>
    </location>
</feature>
<feature type="transmembrane region" description="Helical" evidence="7">
    <location>
        <begin position="383"/>
        <end position="403"/>
    </location>
</feature>
<dbReference type="PANTHER" id="PTHR30250:SF10">
    <property type="entry name" value="LIPOPOLYSACCHARIDE BIOSYNTHESIS PROTEIN WZXC"/>
    <property type="match status" value="1"/>
</dbReference>
<evidence type="ECO:0000256" key="4">
    <source>
        <dbReference type="ARBA" id="ARBA00022692"/>
    </source>
</evidence>
<dbReference type="PANTHER" id="PTHR30250">
    <property type="entry name" value="PST FAMILY PREDICTED COLANIC ACID TRANSPORTER"/>
    <property type="match status" value="1"/>
</dbReference>
<feature type="transmembrane region" description="Helical" evidence="7">
    <location>
        <begin position="360"/>
        <end position="377"/>
    </location>
</feature>
<organism evidence="8 9">
    <name type="scientific">Leucobacter iarius</name>
    <dbReference type="NCBI Taxonomy" id="333963"/>
    <lineage>
        <taxon>Bacteria</taxon>
        <taxon>Bacillati</taxon>
        <taxon>Actinomycetota</taxon>
        <taxon>Actinomycetes</taxon>
        <taxon>Micrococcales</taxon>
        <taxon>Microbacteriaceae</taxon>
        <taxon>Leucobacter</taxon>
    </lineage>
</organism>
<feature type="transmembrane region" description="Helical" evidence="7">
    <location>
        <begin position="295"/>
        <end position="319"/>
    </location>
</feature>
<dbReference type="RefSeq" id="WP_344033507.1">
    <property type="nucleotide sequence ID" value="NZ_BAAAOB010000005.1"/>
</dbReference>
<keyword evidence="5 7" id="KW-1133">Transmembrane helix</keyword>
<dbReference type="EMBL" id="BAAAOB010000005">
    <property type="protein sequence ID" value="GAA1799582.1"/>
    <property type="molecule type" value="Genomic_DNA"/>
</dbReference>
<accession>A0ABP4Y6K3</accession>
<keyword evidence="3" id="KW-1003">Cell membrane</keyword>
<proteinExistence type="inferred from homology"/>
<reference evidence="9" key="1">
    <citation type="journal article" date="2019" name="Int. J. Syst. Evol. Microbiol.">
        <title>The Global Catalogue of Microorganisms (GCM) 10K type strain sequencing project: providing services to taxonomists for standard genome sequencing and annotation.</title>
        <authorList>
            <consortium name="The Broad Institute Genomics Platform"/>
            <consortium name="The Broad Institute Genome Sequencing Center for Infectious Disease"/>
            <person name="Wu L."/>
            <person name="Ma J."/>
        </authorList>
    </citation>
    <scope>NUCLEOTIDE SEQUENCE [LARGE SCALE GENOMIC DNA]</scope>
    <source>
        <strain evidence="9">JCM 14736</strain>
    </source>
</reference>
<protein>
    <submittedName>
        <fullName evidence="8">Lipopolysaccharide biosynthesis protein</fullName>
    </submittedName>
</protein>
<evidence type="ECO:0000256" key="2">
    <source>
        <dbReference type="ARBA" id="ARBA00007430"/>
    </source>
</evidence>
<feature type="transmembrane region" description="Helical" evidence="7">
    <location>
        <begin position="148"/>
        <end position="167"/>
    </location>
</feature>
<evidence type="ECO:0000256" key="5">
    <source>
        <dbReference type="ARBA" id="ARBA00022989"/>
    </source>
</evidence>
<keyword evidence="6 7" id="KW-0472">Membrane</keyword>
<name>A0ABP4Y6K3_9MICO</name>
<feature type="transmembrane region" description="Helical" evidence="7">
    <location>
        <begin position="325"/>
        <end position="348"/>
    </location>
</feature>
<evidence type="ECO:0000256" key="1">
    <source>
        <dbReference type="ARBA" id="ARBA00004651"/>
    </source>
</evidence>
<feature type="transmembrane region" description="Helical" evidence="7">
    <location>
        <begin position="21"/>
        <end position="40"/>
    </location>
</feature>
<evidence type="ECO:0000256" key="6">
    <source>
        <dbReference type="ARBA" id="ARBA00023136"/>
    </source>
</evidence>
<keyword evidence="4 7" id="KW-0812">Transmembrane</keyword>
<gene>
    <name evidence="8" type="ORF">GCM10009768_30730</name>
</gene>
<dbReference type="Proteomes" id="UP001500851">
    <property type="component" value="Unassembled WGS sequence"/>
</dbReference>
<evidence type="ECO:0000313" key="9">
    <source>
        <dbReference type="Proteomes" id="UP001500851"/>
    </source>
</evidence>
<evidence type="ECO:0000313" key="8">
    <source>
        <dbReference type="EMBL" id="GAA1799582.1"/>
    </source>
</evidence>
<feature type="transmembrane region" description="Helical" evidence="7">
    <location>
        <begin position="442"/>
        <end position="464"/>
    </location>
</feature>
<keyword evidence="9" id="KW-1185">Reference proteome</keyword>
<dbReference type="Pfam" id="PF13440">
    <property type="entry name" value="Polysacc_synt_3"/>
    <property type="match status" value="1"/>
</dbReference>
<evidence type="ECO:0000256" key="7">
    <source>
        <dbReference type="SAM" id="Phobius"/>
    </source>
</evidence>
<feature type="transmembrane region" description="Helical" evidence="7">
    <location>
        <begin position="173"/>
        <end position="194"/>
    </location>
</feature>
<dbReference type="InterPro" id="IPR050833">
    <property type="entry name" value="Poly_Biosynth_Transport"/>
</dbReference>
<feature type="transmembrane region" description="Helical" evidence="7">
    <location>
        <begin position="415"/>
        <end position="436"/>
    </location>
</feature>
<feature type="transmembrane region" description="Helical" evidence="7">
    <location>
        <begin position="46"/>
        <end position="70"/>
    </location>
</feature>
<comment type="similarity">
    <text evidence="2">Belongs to the polysaccharide synthase family.</text>
</comment>
<comment type="subcellular location">
    <subcellularLocation>
        <location evidence="1">Cell membrane</location>
        <topology evidence="1">Multi-pass membrane protein</topology>
    </subcellularLocation>
</comment>
<evidence type="ECO:0000256" key="3">
    <source>
        <dbReference type="ARBA" id="ARBA00022475"/>
    </source>
</evidence>